<name>A0ABD3JSK4_EUCGL</name>
<reference evidence="1 2" key="1">
    <citation type="submission" date="2024-11" db="EMBL/GenBank/DDBJ databases">
        <title>Chromosome-level genome assembly of Eucalyptus globulus Labill. provides insights into its genome evolution.</title>
        <authorList>
            <person name="Li X."/>
        </authorList>
    </citation>
    <scope>NUCLEOTIDE SEQUENCE [LARGE SCALE GENOMIC DNA]</scope>
    <source>
        <strain evidence="1">CL2024</strain>
        <tissue evidence="1">Fresh tender leaves</tissue>
    </source>
</reference>
<dbReference type="PANTHER" id="PTHR44067:SF10">
    <property type="entry name" value="S-ADENOSYL-L-METHIONINE-DEPENDENT METHYLTRANSFERASE SUPERFAMILY PROTEIN"/>
    <property type="match status" value="1"/>
</dbReference>
<evidence type="ECO:0000313" key="2">
    <source>
        <dbReference type="Proteomes" id="UP001634007"/>
    </source>
</evidence>
<keyword evidence="2" id="KW-1185">Reference proteome</keyword>
<gene>
    <name evidence="1" type="ORF">ACJRO7_026351</name>
</gene>
<dbReference type="Proteomes" id="UP001634007">
    <property type="component" value="Unassembled WGS sequence"/>
</dbReference>
<comment type="caution">
    <text evidence="1">The sequence shown here is derived from an EMBL/GenBank/DDBJ whole genome shotgun (WGS) entry which is preliminary data.</text>
</comment>
<dbReference type="AlphaFoldDB" id="A0ABD3JSK4"/>
<evidence type="ECO:0000313" key="1">
    <source>
        <dbReference type="EMBL" id="KAL3729234.1"/>
    </source>
</evidence>
<sequence length="140" mass="16074">MRERNVTVVTTTMNLDGPVQQLHRVPRAHLDAHERVPEAALLREHAGHRALDARAEQLDPGHDAGVRAVRYLPGAEAGRAVLLDRFFCEGPQLKGTYVRMMERIGFKKLRWNARRKVDRGPEKPQKNQWYFSALLEKPMT</sequence>
<organism evidence="1 2">
    <name type="scientific">Eucalyptus globulus</name>
    <name type="common">Tasmanian blue gum</name>
    <dbReference type="NCBI Taxonomy" id="34317"/>
    <lineage>
        <taxon>Eukaryota</taxon>
        <taxon>Viridiplantae</taxon>
        <taxon>Streptophyta</taxon>
        <taxon>Embryophyta</taxon>
        <taxon>Tracheophyta</taxon>
        <taxon>Spermatophyta</taxon>
        <taxon>Magnoliopsida</taxon>
        <taxon>eudicotyledons</taxon>
        <taxon>Gunneridae</taxon>
        <taxon>Pentapetalae</taxon>
        <taxon>rosids</taxon>
        <taxon>malvids</taxon>
        <taxon>Myrtales</taxon>
        <taxon>Myrtaceae</taxon>
        <taxon>Myrtoideae</taxon>
        <taxon>Eucalypteae</taxon>
        <taxon>Eucalyptus</taxon>
    </lineage>
</organism>
<proteinExistence type="predicted"/>
<accession>A0ABD3JSK4</accession>
<dbReference type="InterPro" id="IPR053223">
    <property type="entry name" value="Prob_Methyltransferase"/>
</dbReference>
<protein>
    <submittedName>
        <fullName evidence="1">Uncharacterized protein</fullName>
    </submittedName>
</protein>
<dbReference type="PANTHER" id="PTHR44067">
    <property type="entry name" value="S-ADENOSYL-L-METHIONINE-DEPENDENT METHYLTRANSFERASE SUPERFAMILY PROTEIN-RELATED"/>
    <property type="match status" value="1"/>
</dbReference>
<dbReference type="EMBL" id="JBJKBG010000007">
    <property type="protein sequence ID" value="KAL3729234.1"/>
    <property type="molecule type" value="Genomic_DNA"/>
</dbReference>